<dbReference type="RefSeq" id="WP_010859187.1">
    <property type="nucleotide sequence ID" value="NZ_KB933398.1"/>
</dbReference>
<dbReference type="eggNOG" id="ENOG502ZQAS">
    <property type="taxonomic scope" value="Bacteria"/>
</dbReference>
<dbReference type="OrthoDB" id="1797229at2"/>
<reference evidence="1 2" key="1">
    <citation type="submission" date="2013-04" db="EMBL/GenBank/DDBJ databases">
        <title>Draft genome of the heavy metal tolerant bacterium Lysinibacillus sphaericus strain OT4b.31.</title>
        <authorList>
            <person name="Pena-Montenegro T.D."/>
            <person name="Dussan J."/>
        </authorList>
    </citation>
    <scope>NUCLEOTIDE SEQUENCE [LARGE SCALE GENOMIC DNA]</scope>
    <source>
        <strain evidence="1 2">OT4b.31</strain>
    </source>
</reference>
<dbReference type="Proteomes" id="UP000013911">
    <property type="component" value="Unassembled WGS sequence"/>
</dbReference>
<organism evidence="1 2">
    <name type="scientific">Lysinibacillus sphaericus OT4b.31</name>
    <dbReference type="NCBI Taxonomy" id="1285586"/>
    <lineage>
        <taxon>Bacteria</taxon>
        <taxon>Bacillati</taxon>
        <taxon>Bacillota</taxon>
        <taxon>Bacilli</taxon>
        <taxon>Bacillales</taxon>
        <taxon>Bacillaceae</taxon>
        <taxon>Lysinibacillus</taxon>
    </lineage>
</organism>
<proteinExistence type="predicted"/>
<dbReference type="AlphaFoldDB" id="R7ZF41"/>
<comment type="caution">
    <text evidence="1">The sequence shown here is derived from an EMBL/GenBank/DDBJ whole genome shotgun (WGS) entry which is preliminary data.</text>
</comment>
<dbReference type="EMBL" id="AQPX01000017">
    <property type="protein sequence ID" value="EON72703.1"/>
    <property type="molecule type" value="Genomic_DNA"/>
</dbReference>
<gene>
    <name evidence="1" type="ORF">H131_11198</name>
</gene>
<name>R7ZF41_LYSSH</name>
<dbReference type="PATRIC" id="fig|1285586.5.peg.2272"/>
<sequence length="203" mass="23210">MNRESDSGPTDHYDEQLLTIDEQICALIQQRRNLSNNNPGLPPDEAMSIWAKKYGFYEAYLASLFYMMRTENHYKPRVEPTDFRKYIPVLKSLEKDGRNYTVSFIRQYENASVVQLLVDWDATNDTPINLIQKSSRNHFELSLGEPYECRLDCSGGSTGHYSTNFVVTPPLPDDIAGLDFVFKEYSDVFGEKPTGLAIVMQGD</sequence>
<evidence type="ECO:0000313" key="1">
    <source>
        <dbReference type="EMBL" id="EON72703.1"/>
    </source>
</evidence>
<evidence type="ECO:0000313" key="2">
    <source>
        <dbReference type="Proteomes" id="UP000013911"/>
    </source>
</evidence>
<dbReference type="HOGENOM" id="CLU_116312_0_0_9"/>
<protein>
    <submittedName>
        <fullName evidence="1">Uncharacterized protein</fullName>
    </submittedName>
</protein>
<accession>R7ZF41</accession>